<proteinExistence type="predicted"/>
<gene>
    <name evidence="1" type="ORF">FJU42_01245</name>
</gene>
<name>A0A8B5UM01_ACIBA</name>
<dbReference type="EMBL" id="VHGY01000002">
    <property type="protein sequence ID" value="TPU69165.1"/>
    <property type="molecule type" value="Genomic_DNA"/>
</dbReference>
<reference evidence="1 2" key="1">
    <citation type="submission" date="2019-06" db="EMBL/GenBank/DDBJ databases">
        <title>A Diverse Panel of Clinical Acinetobacter baumannii for Research Use.</title>
        <authorList>
            <person name="Mcgann P."/>
            <person name="Snesrud E."/>
            <person name="Galac M.R."/>
        </authorList>
    </citation>
    <scope>NUCLEOTIDE SEQUENCE [LARGE SCALE GENOMIC DNA]</scope>
    <source>
        <strain evidence="1 2">MRSN14237</strain>
    </source>
</reference>
<comment type="caution">
    <text evidence="1">The sequence shown here is derived from an EMBL/GenBank/DDBJ whole genome shotgun (WGS) entry which is preliminary data.</text>
</comment>
<evidence type="ECO:0000313" key="2">
    <source>
        <dbReference type="Proteomes" id="UP000315888"/>
    </source>
</evidence>
<feature type="non-terminal residue" evidence="1">
    <location>
        <position position="53"/>
    </location>
</feature>
<organism evidence="1 2">
    <name type="scientific">Acinetobacter baumannii</name>
    <dbReference type="NCBI Taxonomy" id="470"/>
    <lineage>
        <taxon>Bacteria</taxon>
        <taxon>Pseudomonadati</taxon>
        <taxon>Pseudomonadota</taxon>
        <taxon>Gammaproteobacteria</taxon>
        <taxon>Moraxellales</taxon>
        <taxon>Moraxellaceae</taxon>
        <taxon>Acinetobacter</taxon>
        <taxon>Acinetobacter calcoaceticus/baumannii complex</taxon>
    </lineage>
</organism>
<evidence type="ECO:0000313" key="1">
    <source>
        <dbReference type="EMBL" id="TPU69165.1"/>
    </source>
</evidence>
<accession>A0A8B5UM01</accession>
<sequence length="53" mass="5087">MNKKIGLISTVILSTVMFTGCQNMSPSDQRIGAAAAGGALGGGLGNHVGGGIG</sequence>
<dbReference type="Proteomes" id="UP000315888">
    <property type="component" value="Unassembled WGS sequence"/>
</dbReference>
<protein>
    <submittedName>
        <fullName evidence="1">DNA transfer protein p32</fullName>
    </submittedName>
</protein>
<dbReference type="PROSITE" id="PS51257">
    <property type="entry name" value="PROKAR_LIPOPROTEIN"/>
    <property type="match status" value="1"/>
</dbReference>
<dbReference type="AlphaFoldDB" id="A0A8B5UM01"/>